<sequence>MASKTVSLSEEAYERLNKWKKSEEESFSSVILRTIPRIRTPEELQEALDRIGHLSDEDADIMAKSVEED</sequence>
<name>A0A9E7THY6_9EURY</name>
<proteinExistence type="predicted"/>
<dbReference type="EMBL" id="CP096115">
    <property type="protein sequence ID" value="UUX93897.1"/>
    <property type="molecule type" value="Genomic_DNA"/>
</dbReference>
<evidence type="ECO:0000313" key="3">
    <source>
        <dbReference type="Proteomes" id="UP001060368"/>
    </source>
</evidence>
<dbReference type="Proteomes" id="UP001060368">
    <property type="component" value="Chromosome"/>
</dbReference>
<keyword evidence="1" id="KW-1277">Toxin-antitoxin system</keyword>
<dbReference type="Pfam" id="PF02697">
    <property type="entry name" value="VAPB_antitox"/>
    <property type="match status" value="1"/>
</dbReference>
<evidence type="ECO:0000256" key="1">
    <source>
        <dbReference type="ARBA" id="ARBA00022649"/>
    </source>
</evidence>
<dbReference type="RefSeq" id="WP_257744031.1">
    <property type="nucleotide sequence ID" value="NZ_CP096115.1"/>
</dbReference>
<accession>A0A9E7THY6</accession>
<dbReference type="GeneID" id="74308602"/>
<dbReference type="AlphaFoldDB" id="A0A9E7THY6"/>
<evidence type="ECO:0000313" key="2">
    <source>
        <dbReference type="EMBL" id="UUX93897.1"/>
    </source>
</evidence>
<gene>
    <name evidence="2" type="ORF">L6E24_12830</name>
</gene>
<reference evidence="2" key="1">
    <citation type="submission" date="2022-04" db="EMBL/GenBank/DDBJ databases">
        <title>Complete genome of Methanoplanus endosymbiosus DSM 3599.</title>
        <authorList>
            <person name="Chen S.-C."/>
            <person name="You Y.-T."/>
            <person name="Zhou Y.-Z."/>
            <person name="Lai M.-C."/>
        </authorList>
    </citation>
    <scope>NUCLEOTIDE SEQUENCE</scope>
    <source>
        <strain evidence="2">DSM 3599</strain>
    </source>
</reference>
<keyword evidence="3" id="KW-1185">Reference proteome</keyword>
<dbReference type="KEGG" id="mend:L6E24_12830"/>
<dbReference type="InterPro" id="IPR003847">
    <property type="entry name" value="Put_antitoxin"/>
</dbReference>
<protein>
    <submittedName>
        <fullName evidence="2">Antitoxin VapB family protein</fullName>
    </submittedName>
</protein>
<organism evidence="2 3">
    <name type="scientific">Methanoplanus endosymbiosus</name>
    <dbReference type="NCBI Taxonomy" id="33865"/>
    <lineage>
        <taxon>Archaea</taxon>
        <taxon>Methanobacteriati</taxon>
        <taxon>Methanobacteriota</taxon>
        <taxon>Stenosarchaea group</taxon>
        <taxon>Methanomicrobia</taxon>
        <taxon>Methanomicrobiales</taxon>
        <taxon>Methanomicrobiaceae</taxon>
        <taxon>Methanoplanus</taxon>
    </lineage>
</organism>